<dbReference type="PANTHER" id="PTHR38471:SF2">
    <property type="entry name" value="FOUR HELIX BUNDLE PROTEIN"/>
    <property type="match status" value="1"/>
</dbReference>
<protein>
    <recommendedName>
        <fullName evidence="3">Four helix bundle protein</fullName>
    </recommendedName>
</protein>
<dbReference type="SUPFAM" id="SSF158446">
    <property type="entry name" value="IVS-encoded protein-like"/>
    <property type="match status" value="1"/>
</dbReference>
<dbReference type="InterPro" id="IPR012657">
    <property type="entry name" value="23S_rRNA-intervening_sequence"/>
</dbReference>
<evidence type="ECO:0000313" key="2">
    <source>
        <dbReference type="Proteomes" id="UP000183317"/>
    </source>
</evidence>
<dbReference type="Pfam" id="PF05635">
    <property type="entry name" value="23S_rRNA_IVP"/>
    <property type="match status" value="1"/>
</dbReference>
<proteinExistence type="predicted"/>
<dbReference type="PANTHER" id="PTHR38471">
    <property type="entry name" value="FOUR HELIX BUNDLE PROTEIN"/>
    <property type="match status" value="1"/>
</dbReference>
<dbReference type="Proteomes" id="UP000183317">
    <property type="component" value="Unassembled WGS sequence"/>
</dbReference>
<gene>
    <name evidence="1" type="ORF">A3J13_02315</name>
</gene>
<dbReference type="EMBL" id="MFDU01000003">
    <property type="protein sequence ID" value="OGE64680.1"/>
    <property type="molecule type" value="Genomic_DNA"/>
</dbReference>
<reference evidence="1 2" key="1">
    <citation type="journal article" date="2016" name="Nat. Commun.">
        <title>Thousands of microbial genomes shed light on interconnected biogeochemical processes in an aquifer system.</title>
        <authorList>
            <person name="Anantharaman K."/>
            <person name="Brown C.T."/>
            <person name="Hug L.A."/>
            <person name="Sharon I."/>
            <person name="Castelle C.J."/>
            <person name="Probst A.J."/>
            <person name="Thomas B.C."/>
            <person name="Singh A."/>
            <person name="Wilkins M.J."/>
            <person name="Karaoz U."/>
            <person name="Brodie E.L."/>
            <person name="Williams K.H."/>
            <person name="Hubbard S.S."/>
            <person name="Banfield J.F."/>
        </authorList>
    </citation>
    <scope>NUCLEOTIDE SEQUENCE [LARGE SCALE GENOMIC DNA]</scope>
</reference>
<sequence>MEGISAKIKTFTDLTAWKKAHELVVNIYKLTEDFPKSEMFSLVDQMRRCGVSISSNIAEGFSRQGSKEKIQFYYISKGSLTEIQNQLLIARDVGYLNNKLFNELAGQTVEVGRLLIGLIRSIKNR</sequence>
<evidence type="ECO:0008006" key="3">
    <source>
        <dbReference type="Google" id="ProtNLM"/>
    </source>
</evidence>
<dbReference type="InterPro" id="IPR036583">
    <property type="entry name" value="23S_rRNA_IVS_sf"/>
</dbReference>
<dbReference type="AlphaFoldDB" id="A0A1F5MHD3"/>
<dbReference type="CDD" id="cd16377">
    <property type="entry name" value="23S_rRNA_IVP_like"/>
    <property type="match status" value="1"/>
</dbReference>
<comment type="caution">
    <text evidence="1">The sequence shown here is derived from an EMBL/GenBank/DDBJ whole genome shotgun (WGS) entry which is preliminary data.</text>
</comment>
<accession>A0A1F5MHD3</accession>
<dbReference type="NCBIfam" id="TIGR02436">
    <property type="entry name" value="four helix bundle protein"/>
    <property type="match status" value="1"/>
</dbReference>
<dbReference type="Gene3D" id="1.20.1440.60">
    <property type="entry name" value="23S rRNA-intervening sequence"/>
    <property type="match status" value="1"/>
</dbReference>
<organism evidence="1 2">
    <name type="scientific">Candidatus Daviesbacteria bacterium RIFCSPLOWO2_02_FULL_36_8</name>
    <dbReference type="NCBI Taxonomy" id="1797793"/>
    <lineage>
        <taxon>Bacteria</taxon>
        <taxon>Candidatus Daviesiibacteriota</taxon>
    </lineage>
</organism>
<evidence type="ECO:0000313" key="1">
    <source>
        <dbReference type="EMBL" id="OGE64680.1"/>
    </source>
</evidence>
<name>A0A1F5MHD3_9BACT</name>